<dbReference type="InterPro" id="IPR045275">
    <property type="entry name" value="MscS_archaea/bacteria_type"/>
</dbReference>
<feature type="transmembrane region" description="Helical" evidence="1">
    <location>
        <begin position="182"/>
        <end position="202"/>
    </location>
</feature>
<feature type="domain" description="Mechanosensitive ion channel MscS" evidence="2">
    <location>
        <begin position="208"/>
        <end position="264"/>
    </location>
</feature>
<dbReference type="Pfam" id="PF05552">
    <property type="entry name" value="MS_channel_1st_1"/>
    <property type="match status" value="2"/>
</dbReference>
<reference evidence="3 4" key="1">
    <citation type="submission" date="2019-04" db="EMBL/GenBank/DDBJ databases">
        <title>Lewinella litorea sp. nov., isolated from a marine sand.</title>
        <authorList>
            <person name="Yoon J.-H."/>
        </authorList>
    </citation>
    <scope>NUCLEOTIDE SEQUENCE [LARGE SCALE GENOMIC DNA]</scope>
    <source>
        <strain evidence="3 4">HSMS-39</strain>
    </source>
</reference>
<dbReference type="Pfam" id="PF00924">
    <property type="entry name" value="MS_channel_2nd"/>
    <property type="match status" value="1"/>
</dbReference>
<keyword evidence="1" id="KW-1133">Transmembrane helix</keyword>
<feature type="transmembrane region" description="Helical" evidence="1">
    <location>
        <begin position="152"/>
        <end position="170"/>
    </location>
</feature>
<accession>A0A4S4NDW6</accession>
<keyword evidence="1" id="KW-0812">Transmembrane</keyword>
<dbReference type="OrthoDB" id="1493289at2"/>
<keyword evidence="4" id="KW-1185">Reference proteome</keyword>
<comment type="caution">
    <text evidence="3">The sequence shown here is derived from an EMBL/GenBank/DDBJ whole genome shotgun (WGS) entry which is preliminary data.</text>
</comment>
<protein>
    <submittedName>
        <fullName evidence="3">Mechanosensitive ion channel</fullName>
    </submittedName>
</protein>
<evidence type="ECO:0000259" key="2">
    <source>
        <dbReference type="Pfam" id="PF00924"/>
    </source>
</evidence>
<dbReference type="Gene3D" id="1.10.287.1260">
    <property type="match status" value="2"/>
</dbReference>
<dbReference type="RefSeq" id="WP_136459908.1">
    <property type="nucleotide sequence ID" value="NZ_SRSF01000006.1"/>
</dbReference>
<dbReference type="InterPro" id="IPR006685">
    <property type="entry name" value="MscS_channel_2nd"/>
</dbReference>
<evidence type="ECO:0000313" key="4">
    <source>
        <dbReference type="Proteomes" id="UP000308528"/>
    </source>
</evidence>
<gene>
    <name evidence="3" type="ORF">E4021_13560</name>
</gene>
<dbReference type="Proteomes" id="UP000308528">
    <property type="component" value="Unassembled WGS sequence"/>
</dbReference>
<dbReference type="PANTHER" id="PTHR30221:SF20">
    <property type="entry name" value="SMALL-CONDUCTANCE MECHANOSENSITIVE CHANNEL"/>
    <property type="match status" value="1"/>
</dbReference>
<organism evidence="3 4">
    <name type="scientific">Neolewinella litorea</name>
    <dbReference type="NCBI Taxonomy" id="2562452"/>
    <lineage>
        <taxon>Bacteria</taxon>
        <taxon>Pseudomonadati</taxon>
        <taxon>Bacteroidota</taxon>
        <taxon>Saprospiria</taxon>
        <taxon>Saprospirales</taxon>
        <taxon>Lewinellaceae</taxon>
        <taxon>Neolewinella</taxon>
    </lineage>
</organism>
<feature type="transmembrane region" description="Helical" evidence="1">
    <location>
        <begin position="15"/>
        <end position="36"/>
    </location>
</feature>
<feature type="transmembrane region" description="Helical" evidence="1">
    <location>
        <begin position="110"/>
        <end position="131"/>
    </location>
</feature>
<dbReference type="AlphaFoldDB" id="A0A4S4NDW6"/>
<dbReference type="InterPro" id="IPR008910">
    <property type="entry name" value="MSC_TM_helix"/>
</dbReference>
<dbReference type="GO" id="GO:0008381">
    <property type="term" value="F:mechanosensitive monoatomic ion channel activity"/>
    <property type="evidence" value="ECO:0007669"/>
    <property type="project" value="InterPro"/>
</dbReference>
<evidence type="ECO:0000256" key="1">
    <source>
        <dbReference type="SAM" id="Phobius"/>
    </source>
</evidence>
<name>A0A4S4NDW6_9BACT</name>
<sequence length="283" mass="31492">MNSALNVLRLQAYELLALIPTLLKAAFIFLVGYILAKVLYQLVRRLVSATGLDRLTDRLMTIDFFRHFTVRVAPSRILAAFVYYFILIVFTMAAVHALGMDMLSALMANLVAYLPNAIVAFLILIGGIFLADFVKRMVVSACRSLAIPSDNLIGNAVFYFILLNIILIALRQAQLQTEFMETNISIILAGIAGAFAIGYGMASRHIMSNILASFYNRNQLRVGDEVSIDGKRGEVIQLNNVSITLRTEESEYTIPFSKLSTEGFEMHSRREVGGPRLPPHQNP</sequence>
<evidence type="ECO:0000313" key="3">
    <source>
        <dbReference type="EMBL" id="THH37716.1"/>
    </source>
</evidence>
<keyword evidence="1" id="KW-0472">Membrane</keyword>
<dbReference type="EMBL" id="SRSF01000006">
    <property type="protein sequence ID" value="THH37716.1"/>
    <property type="molecule type" value="Genomic_DNA"/>
</dbReference>
<dbReference type="PANTHER" id="PTHR30221">
    <property type="entry name" value="SMALL-CONDUCTANCE MECHANOSENSITIVE CHANNEL"/>
    <property type="match status" value="1"/>
</dbReference>
<feature type="transmembrane region" description="Helical" evidence="1">
    <location>
        <begin position="77"/>
        <end position="98"/>
    </location>
</feature>
<dbReference type="GO" id="GO:0016020">
    <property type="term" value="C:membrane"/>
    <property type="evidence" value="ECO:0007669"/>
    <property type="project" value="InterPro"/>
</dbReference>
<proteinExistence type="predicted"/>